<comment type="caution">
    <text evidence="1">The sequence shown here is derived from an EMBL/GenBank/DDBJ whole genome shotgun (WGS) entry which is preliminary data.</text>
</comment>
<evidence type="ECO:0000313" key="2">
    <source>
        <dbReference type="Proteomes" id="UP000018031"/>
    </source>
</evidence>
<dbReference type="Proteomes" id="UP000018031">
    <property type="component" value="Unassembled WGS sequence"/>
</dbReference>
<reference evidence="2" key="1">
    <citation type="journal article" date="2013" name="Genome">
        <title>Draft Genome Sequences of Porphyromonas crevioricanis JCM 15906T and Porphyromonas cansulci JCM 13913T Isolated from a Canine Oral Cavity.</title>
        <authorList>
            <person name="Sakamoto M."/>
            <person name="Tanaka N."/>
            <person name="Shiwa Y."/>
            <person name="Yoshikawa H."/>
            <person name="Ohkuma M."/>
        </authorList>
    </citation>
    <scope>NUCLEOTIDE SEQUENCE [LARGE SCALE GENOMIC DNA]</scope>
    <source>
        <strain evidence="2">JCM 15906</strain>
    </source>
</reference>
<dbReference type="AlphaFoldDB" id="S4PFV7"/>
<name>S4PFV7_9PORP</name>
<protein>
    <submittedName>
        <fullName evidence="1">Uncharacterized protein</fullName>
    </submittedName>
</protein>
<proteinExistence type="predicted"/>
<accession>S4PFV7</accession>
<sequence>MPDFFFEELFQRQKPTCFVKSNLGSKRENSREKGPNLRANILPFVLSKSTSQNALFIGILGGSKFSPVKKFILSCVSKISLRREFSFSPVS</sequence>
<reference evidence="1 2" key="2">
    <citation type="journal article" date="2013" name="Genome Announc.">
        <title>Draft Genome Sequences of Porphyromonas crevioricanis JCM 15906T and Porphyromonas cansulci JCM 13913T Isolated from a Canine Oral Cavity.</title>
        <authorList>
            <person name="Sakamoto M."/>
            <person name="Tanaka N."/>
            <person name="Shiwa Y."/>
            <person name="Yoshikawa H."/>
            <person name="Ohkuma M."/>
        </authorList>
    </citation>
    <scope>NUCLEOTIDE SEQUENCE [LARGE SCALE GENOMIC DNA]</scope>
    <source>
        <strain evidence="1 2">JCM 15906</strain>
    </source>
</reference>
<gene>
    <name evidence="1" type="ORF">PORCRE_42</name>
</gene>
<dbReference type="EMBL" id="BAOU01000002">
    <property type="protein sequence ID" value="GAD04359.1"/>
    <property type="molecule type" value="Genomic_DNA"/>
</dbReference>
<evidence type="ECO:0000313" key="1">
    <source>
        <dbReference type="EMBL" id="GAD04359.1"/>
    </source>
</evidence>
<organism evidence="1 2">
    <name type="scientific">Porphyromonas crevioricanis JCM 15906</name>
    <dbReference type="NCBI Taxonomy" id="1305617"/>
    <lineage>
        <taxon>Bacteria</taxon>
        <taxon>Pseudomonadati</taxon>
        <taxon>Bacteroidota</taxon>
        <taxon>Bacteroidia</taxon>
        <taxon>Bacteroidales</taxon>
        <taxon>Porphyromonadaceae</taxon>
        <taxon>Porphyromonas</taxon>
    </lineage>
</organism>